<evidence type="ECO:0000313" key="2">
    <source>
        <dbReference type="Proteomes" id="UP000017404"/>
    </source>
</evidence>
<dbReference type="eggNOG" id="COG0642">
    <property type="taxonomic scope" value="Bacteria"/>
</dbReference>
<reference evidence="1 2" key="1">
    <citation type="submission" date="2013-10" db="EMBL/GenBank/DDBJ databases">
        <title>The Genome Sequence of Acinetobacter tjernbergiae CIP107465.</title>
        <authorList>
            <consortium name="The Broad Institute Genomics Platform"/>
            <consortium name="The Broad Institute Genome Sequencing Center for Infectious Disease"/>
            <person name="Cerqueira G."/>
            <person name="Feldgarden M."/>
            <person name="Courvalin P."/>
            <person name="Grillot-Courvalin C."/>
            <person name="Clermont D."/>
            <person name="Rocha E."/>
            <person name="Yoon E.-J."/>
            <person name="Nemec A."/>
            <person name="Young S.K."/>
            <person name="Zeng Q."/>
            <person name="Gargeya S."/>
            <person name="Fitzgerald M."/>
            <person name="Abouelleil A."/>
            <person name="Alvarado L."/>
            <person name="Berlin A.M."/>
            <person name="Chapman S.B."/>
            <person name="Gainer-Dewar J."/>
            <person name="Goldberg J."/>
            <person name="Gnerre S."/>
            <person name="Griggs A."/>
            <person name="Gujja S."/>
            <person name="Hansen M."/>
            <person name="Howarth C."/>
            <person name="Imamovic A."/>
            <person name="Ireland A."/>
            <person name="Larimer J."/>
            <person name="McCowan C."/>
            <person name="Murphy C."/>
            <person name="Pearson M."/>
            <person name="Poon T.W."/>
            <person name="Priest M."/>
            <person name="Roberts A."/>
            <person name="Saif S."/>
            <person name="Shea T."/>
            <person name="Sykes S."/>
            <person name="Wortman J."/>
            <person name="Nusbaum C."/>
            <person name="Birren B."/>
        </authorList>
    </citation>
    <scope>NUCLEOTIDE SEQUENCE [LARGE SCALE GENOMIC DNA]</scope>
    <source>
        <strain evidence="1 2">CIP 107465</strain>
    </source>
</reference>
<keyword evidence="2" id="KW-1185">Reference proteome</keyword>
<sequence>MSIIEIPTIKSDEAGFECILKIFQEICNDPVDYFLFDFKHCSKISHNGVVLLGGLSRYIANQKLTSTDLLKKKIPYIGCKFLVESMSSVVSDNLIGNNFLSYFSPIDVKEKPYPKGEYIGYREHDITLDDGALAEHLESEWLSDDKLKLSDKLKQAIISRILEIFMNAYGHGVSKQLNSKLKIYSCGEYDKKNKKLHISVLDFGPGIVHNVIKCTDIKDDIEAMTWALKQGNSTNTDSSNYNLARGLGFELLRQFVSVNKGELRIYSNRVKVCTDQSGEYKVTKLADFFPGTFVSITINCDGKNYCFSSEQPQKNSFYQ</sequence>
<dbReference type="EMBL" id="AYEV01000003">
    <property type="protein sequence ID" value="ESK57210.1"/>
    <property type="molecule type" value="Genomic_DNA"/>
</dbReference>
<dbReference type="RefSeq" id="WP_018678381.1">
    <property type="nucleotide sequence ID" value="NZ_AYEV01000003.1"/>
</dbReference>
<dbReference type="OrthoDB" id="7778993at2"/>
<protein>
    <recommendedName>
        <fullName evidence="3">Histidine kinase/HSP90-like ATPase domain-containing protein</fullName>
    </recommendedName>
</protein>
<dbReference type="Proteomes" id="UP000017404">
    <property type="component" value="Unassembled WGS sequence"/>
</dbReference>
<dbReference type="SUPFAM" id="SSF55874">
    <property type="entry name" value="ATPase domain of HSP90 chaperone/DNA topoisomerase II/histidine kinase"/>
    <property type="match status" value="1"/>
</dbReference>
<dbReference type="Gene3D" id="3.30.565.10">
    <property type="entry name" value="Histidine kinase-like ATPase, C-terminal domain"/>
    <property type="match status" value="1"/>
</dbReference>
<dbReference type="STRING" id="202955.GCA_000759995_01851"/>
<name>V2V8H0_9GAMM</name>
<evidence type="ECO:0008006" key="3">
    <source>
        <dbReference type="Google" id="ProtNLM"/>
    </source>
</evidence>
<accession>V2V8H0</accession>
<dbReference type="InterPro" id="IPR036890">
    <property type="entry name" value="HATPase_C_sf"/>
</dbReference>
<gene>
    <name evidence="1" type="ORF">F990_00407</name>
</gene>
<dbReference type="PATRIC" id="fig|1120928.5.peg.419"/>
<proteinExistence type="predicted"/>
<organism evidence="1 2">
    <name type="scientific">Acinetobacter tjernbergiae DSM 14971 = CIP 107465</name>
    <dbReference type="NCBI Taxonomy" id="1120928"/>
    <lineage>
        <taxon>Bacteria</taxon>
        <taxon>Pseudomonadati</taxon>
        <taxon>Pseudomonadota</taxon>
        <taxon>Gammaproteobacteria</taxon>
        <taxon>Moraxellales</taxon>
        <taxon>Moraxellaceae</taxon>
        <taxon>Acinetobacter</taxon>
    </lineage>
</organism>
<comment type="caution">
    <text evidence="1">The sequence shown here is derived from an EMBL/GenBank/DDBJ whole genome shotgun (WGS) entry which is preliminary data.</text>
</comment>
<evidence type="ECO:0000313" key="1">
    <source>
        <dbReference type="EMBL" id="ESK57210.1"/>
    </source>
</evidence>
<dbReference type="AlphaFoldDB" id="V2V8H0"/>